<dbReference type="EMBL" id="HACG01039129">
    <property type="protein sequence ID" value="CEK85994.1"/>
    <property type="molecule type" value="Transcribed_RNA"/>
</dbReference>
<proteinExistence type="predicted"/>
<evidence type="ECO:0000313" key="2">
    <source>
        <dbReference type="EMBL" id="CEK85995.1"/>
    </source>
</evidence>
<gene>
    <name evidence="3" type="primary">ORF151324</name>
    <name evidence="1" type="synonym">ORF151320</name>
    <name evidence="2" type="synonym">ORF151321</name>
</gene>
<reference evidence="3" key="1">
    <citation type="submission" date="2014-12" db="EMBL/GenBank/DDBJ databases">
        <title>Insight into the proteome of Arion vulgaris.</title>
        <authorList>
            <person name="Aradska J."/>
            <person name="Bulat T."/>
            <person name="Smidak R."/>
            <person name="Sarate P."/>
            <person name="Gangsoo J."/>
            <person name="Sialana F."/>
            <person name="Bilban M."/>
            <person name="Lubec G."/>
        </authorList>
    </citation>
    <scope>NUCLEOTIDE SEQUENCE</scope>
    <source>
        <tissue evidence="3">Skin</tissue>
    </source>
</reference>
<dbReference type="EMBL" id="HACG01039131">
    <property type="protein sequence ID" value="CEK85996.1"/>
    <property type="molecule type" value="Transcribed_RNA"/>
</dbReference>
<dbReference type="AlphaFoldDB" id="A0A0B7B135"/>
<evidence type="ECO:0000313" key="1">
    <source>
        <dbReference type="EMBL" id="CEK85994.1"/>
    </source>
</evidence>
<organism evidence="3">
    <name type="scientific">Arion vulgaris</name>
    <dbReference type="NCBI Taxonomy" id="1028688"/>
    <lineage>
        <taxon>Eukaryota</taxon>
        <taxon>Metazoa</taxon>
        <taxon>Spiralia</taxon>
        <taxon>Lophotrochozoa</taxon>
        <taxon>Mollusca</taxon>
        <taxon>Gastropoda</taxon>
        <taxon>Heterobranchia</taxon>
        <taxon>Euthyneura</taxon>
        <taxon>Panpulmonata</taxon>
        <taxon>Eupulmonata</taxon>
        <taxon>Stylommatophora</taxon>
        <taxon>Helicina</taxon>
        <taxon>Arionoidea</taxon>
        <taxon>Arionidae</taxon>
        <taxon>Arion</taxon>
    </lineage>
</organism>
<name>A0A0B7B135_9EUPU</name>
<evidence type="ECO:0000313" key="3">
    <source>
        <dbReference type="EMBL" id="CEK85996.1"/>
    </source>
</evidence>
<accession>A0A0B7B135</accession>
<dbReference type="EMBL" id="HACG01039130">
    <property type="protein sequence ID" value="CEK85995.1"/>
    <property type="molecule type" value="Transcribed_RNA"/>
</dbReference>
<protein>
    <submittedName>
        <fullName evidence="3">Uncharacterized protein</fullName>
    </submittedName>
</protein>
<sequence>MSRENKSSGPMSCGGQVKYVHVKTNKSNMPYIKCSQVNVIEYCVDIITCLKLYIFL</sequence>